<dbReference type="RefSeq" id="WP_347437972.1">
    <property type="nucleotide sequence ID" value="NZ_CP089291.1"/>
</dbReference>
<dbReference type="Gene3D" id="3.30.420.40">
    <property type="match status" value="2"/>
</dbReference>
<sequence length="395" mass="42442">MTKTVDAATMRQINKKYVTEIIYNQGPLSRIDISQITGLNKATVSSLVDDLIADDFVNEIGFGTSNGGRKPVLLQLNASAGYCIGVDIQITHMTTVLTDMSGSIIYKSIRPIDCADGGLTQTELEEILIDEMNHAAVKAPPSRHSIIGAGIALPGIVNFSTGSVFYLPNIEIRDWDICGALTKHFPFPIFIDNDGNCGAWSEYRLRQINNLVFVNVGIGVGTGIVVNGQLYRGAHGIAGEFGHMTISAMGLLCACGNYGCWEQYASEQALLRYLQEEEEEVSEALKLSPNLVSVAVARAIEKPSYKRAFQVLGQYLGIGISNIVNALNPELVVIGGTMALGAEYFLPEVQSALRNRSMASNKYVPIAIAHGDTIVSGAAQLPISNTILQSPLSAT</sequence>
<dbReference type="SUPFAM" id="SSF53067">
    <property type="entry name" value="Actin-like ATPase domain"/>
    <property type="match status" value="1"/>
</dbReference>
<organism evidence="4 5">
    <name type="scientific">Fodinisporobacter ferrooxydans</name>
    <dbReference type="NCBI Taxonomy" id="2901836"/>
    <lineage>
        <taxon>Bacteria</taxon>
        <taxon>Bacillati</taxon>
        <taxon>Bacillota</taxon>
        <taxon>Bacilli</taxon>
        <taxon>Bacillales</taxon>
        <taxon>Alicyclobacillaceae</taxon>
        <taxon>Fodinisporobacter</taxon>
    </lineage>
</organism>
<evidence type="ECO:0000313" key="4">
    <source>
        <dbReference type="EMBL" id="UOF91283.1"/>
    </source>
</evidence>
<protein>
    <submittedName>
        <fullName evidence="4">ROK family transcriptional regulator</fullName>
    </submittedName>
</protein>
<dbReference type="EMBL" id="CP089291">
    <property type="protein sequence ID" value="UOF91283.1"/>
    <property type="molecule type" value="Genomic_DNA"/>
</dbReference>
<comment type="function">
    <text evidence="1">Transcriptional repressor of xylose-utilizing enzymes.</text>
</comment>
<dbReference type="Pfam" id="PF00480">
    <property type="entry name" value="ROK"/>
    <property type="match status" value="1"/>
</dbReference>
<reference evidence="4" key="1">
    <citation type="submission" date="2021-12" db="EMBL/GenBank/DDBJ databases">
        <title>Alicyclobacillaceae gen. nov., sp. nov., isolated from chalcocite enrichment system.</title>
        <authorList>
            <person name="Jiang Z."/>
        </authorList>
    </citation>
    <scope>NUCLEOTIDE SEQUENCE</scope>
    <source>
        <strain evidence="4">MYW30-H2</strain>
    </source>
</reference>
<evidence type="ECO:0000313" key="5">
    <source>
        <dbReference type="Proteomes" id="UP000830167"/>
    </source>
</evidence>
<keyword evidence="3" id="KW-0119">Carbohydrate metabolism</keyword>
<dbReference type="PROSITE" id="PS01125">
    <property type="entry name" value="ROK"/>
    <property type="match status" value="1"/>
</dbReference>
<dbReference type="InterPro" id="IPR043129">
    <property type="entry name" value="ATPase_NBD"/>
</dbReference>
<dbReference type="Proteomes" id="UP000830167">
    <property type="component" value="Chromosome"/>
</dbReference>
<comment type="similarity">
    <text evidence="2">Belongs to the ROK (NagC/XylR) family.</text>
</comment>
<dbReference type="InterPro" id="IPR036388">
    <property type="entry name" value="WH-like_DNA-bd_sf"/>
</dbReference>
<dbReference type="InterPro" id="IPR049874">
    <property type="entry name" value="ROK_cs"/>
</dbReference>
<dbReference type="Gene3D" id="1.10.10.10">
    <property type="entry name" value="Winged helix-like DNA-binding domain superfamily/Winged helix DNA-binding domain"/>
    <property type="match status" value="1"/>
</dbReference>
<dbReference type="CDD" id="cd24076">
    <property type="entry name" value="ASKHA_ATPase_ROK_BsXylR-like"/>
    <property type="match status" value="1"/>
</dbReference>
<dbReference type="InterPro" id="IPR036390">
    <property type="entry name" value="WH_DNA-bd_sf"/>
</dbReference>
<evidence type="ECO:0000256" key="3">
    <source>
        <dbReference type="ARBA" id="ARBA00022629"/>
    </source>
</evidence>
<evidence type="ECO:0000256" key="1">
    <source>
        <dbReference type="ARBA" id="ARBA00002486"/>
    </source>
</evidence>
<evidence type="ECO:0000256" key="2">
    <source>
        <dbReference type="ARBA" id="ARBA00006479"/>
    </source>
</evidence>
<dbReference type="PANTHER" id="PTHR18964">
    <property type="entry name" value="ROK (REPRESSOR, ORF, KINASE) FAMILY"/>
    <property type="match status" value="1"/>
</dbReference>
<proteinExistence type="inferred from homology"/>
<dbReference type="InterPro" id="IPR000600">
    <property type="entry name" value="ROK"/>
</dbReference>
<keyword evidence="5" id="KW-1185">Reference proteome</keyword>
<dbReference type="SUPFAM" id="SSF46785">
    <property type="entry name" value="Winged helix' DNA-binding domain"/>
    <property type="match status" value="1"/>
</dbReference>
<name>A0ABY4CLI8_9BACL</name>
<keyword evidence="3" id="KW-0859">Xylose metabolism</keyword>
<dbReference type="PANTHER" id="PTHR18964:SF149">
    <property type="entry name" value="BIFUNCTIONAL UDP-N-ACETYLGLUCOSAMINE 2-EPIMERASE_N-ACETYLMANNOSAMINE KINASE"/>
    <property type="match status" value="1"/>
</dbReference>
<gene>
    <name evidence="4" type="ORF">LSG31_03220</name>
</gene>
<accession>A0ABY4CLI8</accession>